<keyword evidence="1" id="KW-0812">Transmembrane</keyword>
<organism evidence="2 3">
    <name type="scientific">Hydrogenophaga laconesensis</name>
    <dbReference type="NCBI Taxonomy" id="1805971"/>
    <lineage>
        <taxon>Bacteria</taxon>
        <taxon>Pseudomonadati</taxon>
        <taxon>Pseudomonadota</taxon>
        <taxon>Betaproteobacteria</taxon>
        <taxon>Burkholderiales</taxon>
        <taxon>Comamonadaceae</taxon>
        <taxon>Hydrogenophaga</taxon>
    </lineage>
</organism>
<protein>
    <submittedName>
        <fullName evidence="2">Type IV pilus assembly protein PilW</fullName>
    </submittedName>
</protein>
<dbReference type="InterPro" id="IPR012902">
    <property type="entry name" value="N_methyl_site"/>
</dbReference>
<proteinExistence type="predicted"/>
<name>A0ABU1V5J8_9BURK</name>
<feature type="transmembrane region" description="Helical" evidence="1">
    <location>
        <begin position="12"/>
        <end position="34"/>
    </location>
</feature>
<dbReference type="NCBIfam" id="TIGR02532">
    <property type="entry name" value="IV_pilin_GFxxxE"/>
    <property type="match status" value="1"/>
</dbReference>
<reference evidence="2 3" key="1">
    <citation type="submission" date="2023-07" db="EMBL/GenBank/DDBJ databases">
        <title>Sorghum-associated microbial communities from plants grown in Nebraska, USA.</title>
        <authorList>
            <person name="Schachtman D."/>
        </authorList>
    </citation>
    <scope>NUCLEOTIDE SEQUENCE [LARGE SCALE GENOMIC DNA]</scope>
    <source>
        <strain evidence="2 3">BE240</strain>
    </source>
</reference>
<dbReference type="Proteomes" id="UP001265550">
    <property type="component" value="Unassembled WGS sequence"/>
</dbReference>
<evidence type="ECO:0000313" key="3">
    <source>
        <dbReference type="Proteomes" id="UP001265550"/>
    </source>
</evidence>
<dbReference type="Pfam" id="PF07963">
    <property type="entry name" value="N_methyl"/>
    <property type="match status" value="1"/>
</dbReference>
<keyword evidence="1" id="KW-0472">Membrane</keyword>
<sequence length="267" mass="28554">MQRPPRQRGMTLVELLIGLVIGLLVVVAAMGSLVHMRTASFLIGDSTRLQQEAATAFRIIGSVARQAGARHLENTLGAARVVFNPQYAGYGIRPDTGHAISIRGTDGASGLSDTLEIRRDAGVWEAEGIDCLGEATNKGMSKSGEIDSASQKEITNAFSVIADRLRCDGSGPTPGSYGVVSGVEDFQVWYGVREGNALRYTTATALARVSPAPWDRVETLRICLRLVGESRGHPAASAPGCQGETVESDGRLRRVFFRVFQLRNAGP</sequence>
<dbReference type="RefSeq" id="WP_204731731.1">
    <property type="nucleotide sequence ID" value="NZ_JAVDWE010000001.1"/>
</dbReference>
<accession>A0ABU1V5J8</accession>
<gene>
    <name evidence="2" type="ORF">J2X09_000454</name>
</gene>
<dbReference type="Pfam" id="PF16074">
    <property type="entry name" value="PilW"/>
    <property type="match status" value="1"/>
</dbReference>
<comment type="caution">
    <text evidence="2">The sequence shown here is derived from an EMBL/GenBank/DDBJ whole genome shotgun (WGS) entry which is preliminary data.</text>
</comment>
<keyword evidence="3" id="KW-1185">Reference proteome</keyword>
<dbReference type="EMBL" id="JAVDWE010000001">
    <property type="protein sequence ID" value="MDR7092731.1"/>
    <property type="molecule type" value="Genomic_DNA"/>
</dbReference>
<dbReference type="InterPro" id="IPR032092">
    <property type="entry name" value="PilW"/>
</dbReference>
<evidence type="ECO:0000256" key="1">
    <source>
        <dbReference type="SAM" id="Phobius"/>
    </source>
</evidence>
<dbReference type="PROSITE" id="PS00409">
    <property type="entry name" value="PROKAR_NTER_METHYL"/>
    <property type="match status" value="1"/>
</dbReference>
<evidence type="ECO:0000313" key="2">
    <source>
        <dbReference type="EMBL" id="MDR7092731.1"/>
    </source>
</evidence>
<keyword evidence="1" id="KW-1133">Transmembrane helix</keyword>